<dbReference type="GeneID" id="37016922"/>
<evidence type="ECO:0000313" key="2">
    <source>
        <dbReference type="EMBL" id="PWN17733.1"/>
    </source>
</evidence>
<dbReference type="Proteomes" id="UP000245942">
    <property type="component" value="Unassembled WGS sequence"/>
</dbReference>
<name>A0A316TZP7_9BASI</name>
<gene>
    <name evidence="2" type="ORF">BCV69DRAFT_315280</name>
</gene>
<proteinExistence type="predicted"/>
<protein>
    <submittedName>
        <fullName evidence="2">Uncharacterized protein</fullName>
    </submittedName>
</protein>
<organism evidence="2 3">
    <name type="scientific">Pseudomicrostroma glucosiphilum</name>
    <dbReference type="NCBI Taxonomy" id="1684307"/>
    <lineage>
        <taxon>Eukaryota</taxon>
        <taxon>Fungi</taxon>
        <taxon>Dikarya</taxon>
        <taxon>Basidiomycota</taxon>
        <taxon>Ustilaginomycotina</taxon>
        <taxon>Exobasidiomycetes</taxon>
        <taxon>Microstromatales</taxon>
        <taxon>Microstromatales incertae sedis</taxon>
        <taxon>Pseudomicrostroma</taxon>
    </lineage>
</organism>
<evidence type="ECO:0000256" key="1">
    <source>
        <dbReference type="SAM" id="MobiDB-lite"/>
    </source>
</evidence>
<reference evidence="2 3" key="1">
    <citation type="journal article" date="2018" name="Mol. Biol. Evol.">
        <title>Broad Genomic Sampling Reveals a Smut Pathogenic Ancestry of the Fungal Clade Ustilaginomycotina.</title>
        <authorList>
            <person name="Kijpornyongpan T."/>
            <person name="Mondo S.J."/>
            <person name="Barry K."/>
            <person name="Sandor L."/>
            <person name="Lee J."/>
            <person name="Lipzen A."/>
            <person name="Pangilinan J."/>
            <person name="LaButti K."/>
            <person name="Hainaut M."/>
            <person name="Henrissat B."/>
            <person name="Grigoriev I.V."/>
            <person name="Spatafora J.W."/>
            <person name="Aime M.C."/>
        </authorList>
    </citation>
    <scope>NUCLEOTIDE SEQUENCE [LARGE SCALE GENOMIC DNA]</scope>
    <source>
        <strain evidence="2 3">MCA 4718</strain>
    </source>
</reference>
<accession>A0A316TZP7</accession>
<dbReference type="AlphaFoldDB" id="A0A316TZP7"/>
<feature type="region of interest" description="Disordered" evidence="1">
    <location>
        <begin position="1"/>
        <end position="26"/>
    </location>
</feature>
<feature type="compositionally biased region" description="Polar residues" evidence="1">
    <location>
        <begin position="1"/>
        <end position="19"/>
    </location>
</feature>
<sequence length="100" mass="11045">MTTQSSSRVTAPSPTSHQHSYQHHDDCGAHIDTTLASTSSTTSIFTRGISRASTQSNSDWEWDWDGNLRTKNSGLRAESSEYGARISELRTQSSGLRIQE</sequence>
<dbReference type="RefSeq" id="XP_025344893.1">
    <property type="nucleotide sequence ID" value="XM_025495188.1"/>
</dbReference>
<evidence type="ECO:0000313" key="3">
    <source>
        <dbReference type="Proteomes" id="UP000245942"/>
    </source>
</evidence>
<keyword evidence="3" id="KW-1185">Reference proteome</keyword>
<dbReference type="EMBL" id="KZ819341">
    <property type="protein sequence ID" value="PWN17733.1"/>
    <property type="molecule type" value="Genomic_DNA"/>
</dbReference>